<dbReference type="AlphaFoldDB" id="A0A067JJG4"/>
<dbReference type="Proteomes" id="UP000027138">
    <property type="component" value="Unassembled WGS sequence"/>
</dbReference>
<evidence type="ECO:0000256" key="1">
    <source>
        <dbReference type="SAM" id="MobiDB-lite"/>
    </source>
</evidence>
<gene>
    <name evidence="2" type="ORF">JCGZ_01800</name>
</gene>
<sequence length="208" mass="22629">MPPRYKRSRPASSIAARKCATTRSSTAPQPPSPPALPFEFASSEQQERYLQVWNPARPIYDSVGGGRGTRLDLDVMIHMKLIEKVGDAYRVVGAPENDSDNEGAEAAGGADMEEHIPPPFTSSFGAGTSGAGPSFQGTSNMSNDKVLARMMSRMDLFDTRLNGMETMIADRFQSIEIMNGSLDSRIDTMQGQLQTILQLLQPPPPPEN</sequence>
<feature type="region of interest" description="Disordered" evidence="1">
    <location>
        <begin position="95"/>
        <end position="114"/>
    </location>
</feature>
<dbReference type="EMBL" id="KK915320">
    <property type="protein sequence ID" value="KDP22968.1"/>
    <property type="molecule type" value="Genomic_DNA"/>
</dbReference>
<keyword evidence="3" id="KW-1185">Reference proteome</keyword>
<reference evidence="2 3" key="1">
    <citation type="journal article" date="2014" name="PLoS ONE">
        <title>Global Analysis of Gene Expression Profiles in Physic Nut (Jatropha curcas L.) Seedlings Exposed to Salt Stress.</title>
        <authorList>
            <person name="Zhang L."/>
            <person name="Zhang C."/>
            <person name="Wu P."/>
            <person name="Chen Y."/>
            <person name="Li M."/>
            <person name="Jiang H."/>
            <person name="Wu G."/>
        </authorList>
    </citation>
    <scope>NUCLEOTIDE SEQUENCE [LARGE SCALE GENOMIC DNA]</scope>
    <source>
        <strain evidence="3">cv. GZQX0401</strain>
        <tissue evidence="2">Young leaves</tissue>
    </source>
</reference>
<feature type="region of interest" description="Disordered" evidence="1">
    <location>
        <begin position="120"/>
        <end position="141"/>
    </location>
</feature>
<proteinExistence type="predicted"/>
<feature type="compositionally biased region" description="Low complexity" evidence="1">
    <location>
        <begin position="121"/>
        <end position="134"/>
    </location>
</feature>
<organism evidence="2 3">
    <name type="scientific">Jatropha curcas</name>
    <name type="common">Barbados nut</name>
    <dbReference type="NCBI Taxonomy" id="180498"/>
    <lineage>
        <taxon>Eukaryota</taxon>
        <taxon>Viridiplantae</taxon>
        <taxon>Streptophyta</taxon>
        <taxon>Embryophyta</taxon>
        <taxon>Tracheophyta</taxon>
        <taxon>Spermatophyta</taxon>
        <taxon>Magnoliopsida</taxon>
        <taxon>eudicotyledons</taxon>
        <taxon>Gunneridae</taxon>
        <taxon>Pentapetalae</taxon>
        <taxon>rosids</taxon>
        <taxon>fabids</taxon>
        <taxon>Malpighiales</taxon>
        <taxon>Euphorbiaceae</taxon>
        <taxon>Crotonoideae</taxon>
        <taxon>Jatropheae</taxon>
        <taxon>Jatropha</taxon>
    </lineage>
</organism>
<accession>A0A067JJG4</accession>
<feature type="region of interest" description="Disordered" evidence="1">
    <location>
        <begin position="1"/>
        <end position="38"/>
    </location>
</feature>
<protein>
    <submittedName>
        <fullName evidence="2">Uncharacterized protein</fullName>
    </submittedName>
</protein>
<name>A0A067JJG4_JATCU</name>
<evidence type="ECO:0000313" key="3">
    <source>
        <dbReference type="Proteomes" id="UP000027138"/>
    </source>
</evidence>
<evidence type="ECO:0000313" key="2">
    <source>
        <dbReference type="EMBL" id="KDP22968.1"/>
    </source>
</evidence>